<dbReference type="Pfam" id="PF20700">
    <property type="entry name" value="Mutator"/>
    <property type="match status" value="1"/>
</dbReference>
<dbReference type="EMBL" id="CACVKT020001732">
    <property type="protein sequence ID" value="CAC5370712.1"/>
    <property type="molecule type" value="Genomic_DNA"/>
</dbReference>
<organism evidence="2 3">
    <name type="scientific">Mytilus coruscus</name>
    <name type="common">Sea mussel</name>
    <dbReference type="NCBI Taxonomy" id="42192"/>
    <lineage>
        <taxon>Eukaryota</taxon>
        <taxon>Metazoa</taxon>
        <taxon>Spiralia</taxon>
        <taxon>Lophotrochozoa</taxon>
        <taxon>Mollusca</taxon>
        <taxon>Bivalvia</taxon>
        <taxon>Autobranchia</taxon>
        <taxon>Pteriomorphia</taxon>
        <taxon>Mytilida</taxon>
        <taxon>Mytiloidea</taxon>
        <taxon>Mytilidae</taxon>
        <taxon>Mytilinae</taxon>
        <taxon>Mytilus</taxon>
    </lineage>
</organism>
<evidence type="ECO:0000313" key="2">
    <source>
        <dbReference type="EMBL" id="CAC5370712.1"/>
    </source>
</evidence>
<sequence length="254" mass="29336">MYWMWEKNHFETSPKLLNVGTRHYDINVRAVWGSIVSGNGLAHLNEQLDSMDSPTMAQNTFSVIEHEINQWWKVMVEEEMSSAIDLEKKIAIEKNRYHEEKQNLGKNQSNEVQTDVIDDNDDDNGDDDIFLQQSEMWTQVTSSSFQAQEQSRGAYMLCESDLQSGMRQDLGLLLNNVARKARSLIGNFTTNLAECWMHMRTKFDGGKMLNHCNRGAWHTRCYATALRFNKGPLWSPNVWEQATKSTPGVYFEKL</sequence>
<proteinExistence type="predicted"/>
<accession>A0A6J8ANJ9</accession>
<dbReference type="InterPro" id="IPR049012">
    <property type="entry name" value="Mutator_transp_dom"/>
</dbReference>
<evidence type="ECO:0000313" key="3">
    <source>
        <dbReference type="Proteomes" id="UP000507470"/>
    </source>
</evidence>
<feature type="domain" description="Mutator-like transposase" evidence="1">
    <location>
        <begin position="7"/>
        <end position="100"/>
    </location>
</feature>
<keyword evidence="3" id="KW-1185">Reference proteome</keyword>
<reference evidence="2 3" key="1">
    <citation type="submission" date="2020-06" db="EMBL/GenBank/DDBJ databases">
        <authorList>
            <person name="Li R."/>
            <person name="Bekaert M."/>
        </authorList>
    </citation>
    <scope>NUCLEOTIDE SEQUENCE [LARGE SCALE GENOMIC DNA]</scope>
    <source>
        <strain evidence="3">wild</strain>
    </source>
</reference>
<evidence type="ECO:0000259" key="1">
    <source>
        <dbReference type="Pfam" id="PF20700"/>
    </source>
</evidence>
<name>A0A6J8ANJ9_MYTCO</name>
<dbReference type="OrthoDB" id="6056408at2759"/>
<protein>
    <recommendedName>
        <fullName evidence="1">Mutator-like transposase domain-containing protein</fullName>
    </recommendedName>
</protein>
<gene>
    <name evidence="2" type="ORF">MCOR_9451</name>
</gene>
<dbReference type="Proteomes" id="UP000507470">
    <property type="component" value="Unassembled WGS sequence"/>
</dbReference>
<dbReference type="AlphaFoldDB" id="A0A6J8ANJ9"/>